<proteinExistence type="predicted"/>
<gene>
    <name evidence="2" type="ORF">Val02_17920</name>
</gene>
<feature type="transmembrane region" description="Helical" evidence="1">
    <location>
        <begin position="45"/>
        <end position="65"/>
    </location>
</feature>
<evidence type="ECO:0000256" key="1">
    <source>
        <dbReference type="SAM" id="Phobius"/>
    </source>
</evidence>
<accession>A0A8J4DPG5</accession>
<name>A0A8J4DPG5_9ACTN</name>
<reference evidence="2" key="1">
    <citation type="submission" date="2021-01" db="EMBL/GenBank/DDBJ databases">
        <title>Whole genome shotgun sequence of Virgisporangium aliadipatigenens NBRC 105644.</title>
        <authorList>
            <person name="Komaki H."/>
            <person name="Tamura T."/>
        </authorList>
    </citation>
    <scope>NUCLEOTIDE SEQUENCE</scope>
    <source>
        <strain evidence="2">NBRC 105644</strain>
    </source>
</reference>
<keyword evidence="3" id="KW-1185">Reference proteome</keyword>
<protein>
    <recommendedName>
        <fullName evidence="4">Transmembrane protein</fullName>
    </recommendedName>
</protein>
<sequence length="77" mass="8869">MNLNWHKGIRQLHRWTAVVFTLTVVVTFVALAQEDPIVWISYTPLPPLFVLLFSGLFLFAVPYAAKWRRRRNASVAG</sequence>
<evidence type="ECO:0000313" key="3">
    <source>
        <dbReference type="Proteomes" id="UP000619260"/>
    </source>
</evidence>
<keyword evidence="1" id="KW-0472">Membrane</keyword>
<dbReference type="RefSeq" id="WP_203898467.1">
    <property type="nucleotide sequence ID" value="NZ_BOPF01000005.1"/>
</dbReference>
<comment type="caution">
    <text evidence="2">The sequence shown here is derived from an EMBL/GenBank/DDBJ whole genome shotgun (WGS) entry which is preliminary data.</text>
</comment>
<dbReference type="Proteomes" id="UP000619260">
    <property type="component" value="Unassembled WGS sequence"/>
</dbReference>
<dbReference type="EMBL" id="BOPF01000005">
    <property type="protein sequence ID" value="GIJ44906.1"/>
    <property type="molecule type" value="Genomic_DNA"/>
</dbReference>
<keyword evidence="1" id="KW-0812">Transmembrane</keyword>
<organism evidence="2 3">
    <name type="scientific">Virgisporangium aliadipatigenens</name>
    <dbReference type="NCBI Taxonomy" id="741659"/>
    <lineage>
        <taxon>Bacteria</taxon>
        <taxon>Bacillati</taxon>
        <taxon>Actinomycetota</taxon>
        <taxon>Actinomycetes</taxon>
        <taxon>Micromonosporales</taxon>
        <taxon>Micromonosporaceae</taxon>
        <taxon>Virgisporangium</taxon>
    </lineage>
</organism>
<evidence type="ECO:0008006" key="4">
    <source>
        <dbReference type="Google" id="ProtNLM"/>
    </source>
</evidence>
<keyword evidence="1" id="KW-1133">Transmembrane helix</keyword>
<dbReference type="AlphaFoldDB" id="A0A8J4DPG5"/>
<evidence type="ECO:0000313" key="2">
    <source>
        <dbReference type="EMBL" id="GIJ44906.1"/>
    </source>
</evidence>
<feature type="transmembrane region" description="Helical" evidence="1">
    <location>
        <begin position="12"/>
        <end position="33"/>
    </location>
</feature>